<dbReference type="Proteomes" id="UP000373269">
    <property type="component" value="Chromosome"/>
</dbReference>
<protein>
    <recommendedName>
        <fullName evidence="3">AP2 domain-containing protein</fullName>
    </recommendedName>
</protein>
<dbReference type="EMBL" id="CP045835">
    <property type="protein sequence ID" value="QGG51621.1"/>
    <property type="molecule type" value="Genomic_DNA"/>
</dbReference>
<keyword evidence="2" id="KW-1185">Reference proteome</keyword>
<evidence type="ECO:0000313" key="1">
    <source>
        <dbReference type="EMBL" id="QGG51621.1"/>
    </source>
</evidence>
<evidence type="ECO:0008006" key="3">
    <source>
        <dbReference type="Google" id="ProtNLM"/>
    </source>
</evidence>
<sequence>MANRIESGTQFGKLTVIKKVEPLRKKDGRSQGISYLCECECGEKKVILGQSLLKGLTKSCGCLRKQAPPNKLDLTGKRFGMLLAVNYSHFEKDGAYWLCKCDCGNETSVLVGNLTHGNTRSCGCNADYTKYAQKARIQKEELRVENVMVPSLYRKTDYNSKTGVKGVTAVKRANGLKYKVTIGINNKRIYGGLYDNLGEAIAARKKLEDIHHQPFIDVYKEQNDQDGN</sequence>
<organism evidence="1 2">
    <name type="scientific">Lysinibacillus pakistanensis</name>
    <dbReference type="NCBI Taxonomy" id="759811"/>
    <lineage>
        <taxon>Bacteria</taxon>
        <taxon>Bacillati</taxon>
        <taxon>Bacillota</taxon>
        <taxon>Bacilli</taxon>
        <taxon>Bacillales</taxon>
        <taxon>Bacillaceae</taxon>
        <taxon>Lysinibacillus</taxon>
    </lineage>
</organism>
<gene>
    <name evidence="1" type="ORF">GDS87_11960</name>
</gene>
<proteinExistence type="predicted"/>
<accession>A0ABX6D9Z2</accession>
<dbReference type="RefSeq" id="WP_369595779.1">
    <property type="nucleotide sequence ID" value="NZ_CP045835.1"/>
</dbReference>
<reference evidence="1 2" key="1">
    <citation type="submission" date="2019-11" db="EMBL/GenBank/DDBJ databases">
        <title>Whole Genome Sequencing and Comparative Genomic Analyses of Lysinibacillus pakistanensis LZH-9, a Halotolerant Strain with Excellent COD Removal Capability.</title>
        <authorList>
            <person name="Zhou H."/>
        </authorList>
    </citation>
    <scope>NUCLEOTIDE SEQUENCE [LARGE SCALE GENOMIC DNA]</scope>
    <source>
        <strain evidence="1 2">LZH-9</strain>
    </source>
</reference>
<name>A0ABX6D9Z2_9BACI</name>
<evidence type="ECO:0000313" key="2">
    <source>
        <dbReference type="Proteomes" id="UP000373269"/>
    </source>
</evidence>